<dbReference type="GO" id="GO:0035513">
    <property type="term" value="P:oxidative RNA demethylation"/>
    <property type="evidence" value="ECO:0007669"/>
    <property type="project" value="TreeGrafter"/>
</dbReference>
<evidence type="ECO:0000259" key="6">
    <source>
        <dbReference type="PROSITE" id="PS51471"/>
    </source>
</evidence>
<protein>
    <recommendedName>
        <fullName evidence="6">Fe2OG dioxygenase domain-containing protein</fullName>
    </recommendedName>
</protein>
<dbReference type="InterPro" id="IPR004574">
    <property type="entry name" value="Alkb"/>
</dbReference>
<reference evidence="7" key="1">
    <citation type="submission" date="2009-12" db="EMBL/GenBank/DDBJ databases">
        <authorList>
            <person name="Kielak A."/>
            <person name="van Veen J.A."/>
            <person name="Kowalchuk G.A."/>
        </authorList>
    </citation>
    <scope>NUCLEOTIDE SEQUENCE</scope>
</reference>
<accession>E3T672</accession>
<evidence type="ECO:0000256" key="1">
    <source>
        <dbReference type="ARBA" id="ARBA00022723"/>
    </source>
</evidence>
<dbReference type="GO" id="GO:0008198">
    <property type="term" value="F:ferrous iron binding"/>
    <property type="evidence" value="ECO:0007669"/>
    <property type="project" value="TreeGrafter"/>
</dbReference>
<dbReference type="AlphaFoldDB" id="E3T672"/>
<dbReference type="PROSITE" id="PS51471">
    <property type="entry name" value="FE2OG_OXY"/>
    <property type="match status" value="1"/>
</dbReference>
<dbReference type="PANTHER" id="PTHR16557">
    <property type="entry name" value="ALKYLATED DNA REPAIR PROTEIN ALKB-RELATED"/>
    <property type="match status" value="1"/>
</dbReference>
<keyword evidence="4 5" id="KW-0408">Iron</keyword>
<evidence type="ECO:0000313" key="7">
    <source>
        <dbReference type="EMBL" id="ADC35816.1"/>
    </source>
</evidence>
<dbReference type="SUPFAM" id="SSF51197">
    <property type="entry name" value="Clavaminate synthase-like"/>
    <property type="match status" value="1"/>
</dbReference>
<keyword evidence="3" id="KW-0560">Oxidoreductase</keyword>
<keyword evidence="1 5" id="KW-0479">Metal-binding</keyword>
<feature type="binding site" evidence="5">
    <location>
        <position position="125"/>
    </location>
    <ligand>
        <name>Fe cation</name>
        <dbReference type="ChEBI" id="CHEBI:24875"/>
        <note>catalytic</note>
    </ligand>
</feature>
<dbReference type="Gene3D" id="2.60.120.590">
    <property type="entry name" value="Alpha-ketoglutarate-dependent dioxygenase AlkB-like"/>
    <property type="match status" value="1"/>
</dbReference>
<dbReference type="GO" id="GO:0005737">
    <property type="term" value="C:cytoplasm"/>
    <property type="evidence" value="ECO:0007669"/>
    <property type="project" value="TreeGrafter"/>
</dbReference>
<organism evidence="7">
    <name type="scientific">uncultured bacterium 66</name>
    <dbReference type="NCBI Taxonomy" id="698391"/>
    <lineage>
        <taxon>Bacteria</taxon>
        <taxon>environmental samples</taxon>
    </lineage>
</organism>
<name>E3T672_9BACT</name>
<dbReference type="GO" id="GO:0035516">
    <property type="term" value="F:broad specificity oxidative DNA demethylase activity"/>
    <property type="evidence" value="ECO:0007669"/>
    <property type="project" value="TreeGrafter"/>
</dbReference>
<evidence type="ECO:0000256" key="2">
    <source>
        <dbReference type="ARBA" id="ARBA00022964"/>
    </source>
</evidence>
<feature type="domain" description="Fe2OG dioxygenase" evidence="6">
    <location>
        <begin position="105"/>
        <end position="210"/>
    </location>
</feature>
<dbReference type="Pfam" id="PF13532">
    <property type="entry name" value="2OG-FeII_Oxy_2"/>
    <property type="match status" value="1"/>
</dbReference>
<feature type="binding site" evidence="5">
    <location>
        <position position="123"/>
    </location>
    <ligand>
        <name>Fe cation</name>
        <dbReference type="ChEBI" id="CHEBI:24875"/>
        <note>catalytic</note>
    </ligand>
</feature>
<dbReference type="InterPro" id="IPR037151">
    <property type="entry name" value="AlkB-like_sf"/>
</dbReference>
<dbReference type="PANTHER" id="PTHR16557:SF2">
    <property type="entry name" value="NUCLEIC ACID DIOXYGENASE ALKBH1"/>
    <property type="match status" value="1"/>
</dbReference>
<dbReference type="InterPro" id="IPR027450">
    <property type="entry name" value="AlkB-like"/>
</dbReference>
<keyword evidence="2" id="KW-0223">Dioxygenase</keyword>
<comment type="cofactor">
    <cofactor evidence="5">
        <name>Fe(2+)</name>
        <dbReference type="ChEBI" id="CHEBI:29033"/>
    </cofactor>
    <text evidence="5">Binds 1 Fe(2+) ion per subunit.</text>
</comment>
<proteinExistence type="predicted"/>
<reference evidence="7" key="2">
    <citation type="journal article" date="2010" name="Appl. Environ. Microbiol.">
        <title>Comparative analysis of acidobacterial genomic fragments from terrestrial and aquatic metagenomic libraries, with emphasis on acidobacteria subdivision 6.</title>
        <authorList>
            <person name="Kielak A.M."/>
            <person name="van Veen J.A."/>
            <person name="Kowalchuk G.A."/>
        </authorList>
    </citation>
    <scope>NUCLEOTIDE SEQUENCE</scope>
</reference>
<dbReference type="InterPro" id="IPR005123">
    <property type="entry name" value="Oxoglu/Fe-dep_dioxygenase_dom"/>
</dbReference>
<evidence type="ECO:0000256" key="4">
    <source>
        <dbReference type="ARBA" id="ARBA00023004"/>
    </source>
</evidence>
<sequence>MFSQTVELAPGAMHLTRYLTLDDQRAIAGTCLDLGAADAGFYTPIVRGEHPMSVCMLCLGRHWNARTYAYEAVRTDADGRPAPPLPAEFVAIARQAAAAAGFTVTPDTCIVNWYGAASRMGLHQDKDESPESIAEGLPVVSFSIGNTARFLLGGLRRRDPLQTLLLESGDAFVFGGPSRLRYHGVTRILAGTAPAGLPFEGRLNLTFRKF</sequence>
<evidence type="ECO:0000256" key="5">
    <source>
        <dbReference type="PIRSR" id="PIRSR604574-2"/>
    </source>
</evidence>
<evidence type="ECO:0000256" key="3">
    <source>
        <dbReference type="ARBA" id="ARBA00023002"/>
    </source>
</evidence>
<dbReference type="GO" id="GO:0035515">
    <property type="term" value="F:oxidative RNA demethylase activity"/>
    <property type="evidence" value="ECO:0007669"/>
    <property type="project" value="TreeGrafter"/>
</dbReference>
<dbReference type="EMBL" id="GU260700">
    <property type="protein sequence ID" value="ADC35816.1"/>
    <property type="molecule type" value="Genomic_DNA"/>
</dbReference>
<feature type="binding site" evidence="5">
    <location>
        <position position="183"/>
    </location>
    <ligand>
        <name>Fe cation</name>
        <dbReference type="ChEBI" id="CHEBI:24875"/>
        <note>catalytic</note>
    </ligand>
</feature>